<accession>A0ABN9MNX2</accession>
<name>A0ABN9MNX2_9NEOB</name>
<dbReference type="EMBL" id="CAUEEQ010070743">
    <property type="protein sequence ID" value="CAJ0965942.1"/>
    <property type="molecule type" value="Genomic_DNA"/>
</dbReference>
<dbReference type="Proteomes" id="UP001176940">
    <property type="component" value="Unassembled WGS sequence"/>
</dbReference>
<dbReference type="InterPro" id="IPR036757">
    <property type="entry name" value="TFR-like_dimer_dom_sf"/>
</dbReference>
<sequence>MRALLPPASVPSDALQNYPDDLGYVHTSVVRRCVGDATHNAPKNTCKRTQKRCVFRRTSAQHNEWCDVRDEWCDACYEWCDARYEWWCDIRDEWCDACYQWCDVRDEWCDVWDEWCDACYEWCDACYEWCDARDEWCDACYEWCEARYARLHGPRLIPLNARSISQWAIHYTDNTGLRHQIHQTSAQRNEWCDACYEWCDARYEWCDARDEWCDACHEWWCDVRDEWCDACYEWCDVRDEWCDVWDEWYDACYEWCDACYEWCDARYEWCDARDEWWDVRDEWCDACYEWCDARYEWWCDVWDEWCDARYEWCDARYEWRDARYRSSVGGLFSLHPGIIPLDVEDFSSFCRIVPLVKDSSAFAFTAFAGVPALEFSFLENLQPYKYLDTKQDTYESLDQVTNGRLPTVALSVAEVAGLSLIKLSHDHILPLDYTAYNDVLLKHLVKLQGYQKKLKSRGLTLDWLYSARGDYTRATQRLKKTISQSDIHNERVIQFFNVRIMRGGCIVRVIIVCGSTMRVEFYFLSQYVSAISSPYRHILLGRGEHTLEALMEHLGQDKDTINDNELRKQIALFTWTLEGAANALSGEVWEVQRSF</sequence>
<organism evidence="1 2">
    <name type="scientific">Ranitomeya imitator</name>
    <name type="common">mimic poison frog</name>
    <dbReference type="NCBI Taxonomy" id="111125"/>
    <lineage>
        <taxon>Eukaryota</taxon>
        <taxon>Metazoa</taxon>
        <taxon>Chordata</taxon>
        <taxon>Craniata</taxon>
        <taxon>Vertebrata</taxon>
        <taxon>Euteleostomi</taxon>
        <taxon>Amphibia</taxon>
        <taxon>Batrachia</taxon>
        <taxon>Anura</taxon>
        <taxon>Neobatrachia</taxon>
        <taxon>Hyloidea</taxon>
        <taxon>Dendrobatidae</taxon>
        <taxon>Dendrobatinae</taxon>
        <taxon>Ranitomeya</taxon>
    </lineage>
</organism>
<dbReference type="PANTHER" id="PTHR10404:SF33">
    <property type="entry name" value="TRANSFERRIN RECEPTOR PROTEIN 2"/>
    <property type="match status" value="1"/>
</dbReference>
<comment type="caution">
    <text evidence="1">The sequence shown here is derived from an EMBL/GenBank/DDBJ whole genome shotgun (WGS) entry which is preliminary data.</text>
</comment>
<keyword evidence="2" id="KW-1185">Reference proteome</keyword>
<proteinExistence type="predicted"/>
<dbReference type="SUPFAM" id="SSF47672">
    <property type="entry name" value="Transferrin receptor-like dimerisation domain"/>
    <property type="match status" value="1"/>
</dbReference>
<evidence type="ECO:0000313" key="2">
    <source>
        <dbReference type="Proteomes" id="UP001176940"/>
    </source>
</evidence>
<dbReference type="Gene3D" id="1.20.930.40">
    <property type="entry name" value="Transferrin receptor-like, dimerisation domain"/>
    <property type="match status" value="1"/>
</dbReference>
<gene>
    <name evidence="1" type="ORF">RIMI_LOCUS20780788</name>
</gene>
<dbReference type="Gene3D" id="3.40.630.10">
    <property type="entry name" value="Zn peptidases"/>
    <property type="match status" value="1"/>
</dbReference>
<reference evidence="1" key="1">
    <citation type="submission" date="2023-07" db="EMBL/GenBank/DDBJ databases">
        <authorList>
            <person name="Stuckert A."/>
        </authorList>
    </citation>
    <scope>NUCLEOTIDE SEQUENCE</scope>
</reference>
<evidence type="ECO:0000313" key="1">
    <source>
        <dbReference type="EMBL" id="CAJ0965942.1"/>
    </source>
</evidence>
<dbReference type="InterPro" id="IPR039373">
    <property type="entry name" value="Peptidase_M28B"/>
</dbReference>
<dbReference type="PANTHER" id="PTHR10404">
    <property type="entry name" value="N-ACETYLATED-ALPHA-LINKED ACIDIC DIPEPTIDASE"/>
    <property type="match status" value="1"/>
</dbReference>
<protein>
    <submittedName>
        <fullName evidence="1">Uncharacterized protein</fullName>
    </submittedName>
</protein>